<organism evidence="1 2">
    <name type="scientific">Ranatra chinensis</name>
    <dbReference type="NCBI Taxonomy" id="642074"/>
    <lineage>
        <taxon>Eukaryota</taxon>
        <taxon>Metazoa</taxon>
        <taxon>Ecdysozoa</taxon>
        <taxon>Arthropoda</taxon>
        <taxon>Hexapoda</taxon>
        <taxon>Insecta</taxon>
        <taxon>Pterygota</taxon>
        <taxon>Neoptera</taxon>
        <taxon>Paraneoptera</taxon>
        <taxon>Hemiptera</taxon>
        <taxon>Heteroptera</taxon>
        <taxon>Panheteroptera</taxon>
        <taxon>Nepomorpha</taxon>
        <taxon>Nepidae</taxon>
        <taxon>Ranatrinae</taxon>
        <taxon>Ranatra</taxon>
    </lineage>
</organism>
<reference evidence="1 2" key="1">
    <citation type="submission" date="2024-07" db="EMBL/GenBank/DDBJ databases">
        <title>Chromosome-level genome assembly of the water stick insect Ranatra chinensis (Heteroptera: Nepidae).</title>
        <authorList>
            <person name="Liu X."/>
        </authorList>
    </citation>
    <scope>NUCLEOTIDE SEQUENCE [LARGE SCALE GENOMIC DNA]</scope>
    <source>
        <strain evidence="1">Cailab_2021Rc</strain>
        <tissue evidence="1">Muscle</tissue>
    </source>
</reference>
<accession>A0ABD0YW17</accession>
<dbReference type="Proteomes" id="UP001558652">
    <property type="component" value="Unassembled WGS sequence"/>
</dbReference>
<dbReference type="AlphaFoldDB" id="A0ABD0YW17"/>
<protein>
    <submittedName>
        <fullName evidence="1">Uncharacterized protein</fullName>
    </submittedName>
</protein>
<evidence type="ECO:0000313" key="1">
    <source>
        <dbReference type="EMBL" id="KAL1140150.1"/>
    </source>
</evidence>
<comment type="caution">
    <text evidence="1">The sequence shown here is derived from an EMBL/GenBank/DDBJ whole genome shotgun (WGS) entry which is preliminary data.</text>
</comment>
<evidence type="ECO:0000313" key="2">
    <source>
        <dbReference type="Proteomes" id="UP001558652"/>
    </source>
</evidence>
<keyword evidence="2" id="KW-1185">Reference proteome</keyword>
<dbReference type="EMBL" id="JBFDAA010000001">
    <property type="protein sequence ID" value="KAL1140150.1"/>
    <property type="molecule type" value="Genomic_DNA"/>
</dbReference>
<gene>
    <name evidence="1" type="ORF">AAG570_000082</name>
</gene>
<sequence length="203" mass="23072">MPEHDEVLCHATGERRQHFLNQIKHILDKLDDRPCQPDRPTRTKPLIKYPGYIDKSNPRYLLDPIIPPLIVSASVAEVRPTSEYKQHEHENERYLQYIPVTGVWCFRFNSRELRAGMLYSGCECIKTNGLQDQCPRSDCQGHETCSSSPPSCLPSVTYMPAKGAPPPDLSHLQAQQSDPCCCSPKKPLAHNQLPQNFKCFRCG</sequence>
<name>A0ABD0YW17_9HEMI</name>
<proteinExistence type="predicted"/>